<dbReference type="InterPro" id="IPR013149">
    <property type="entry name" value="ADH-like_C"/>
</dbReference>
<dbReference type="AlphaFoldDB" id="A0A3D8R0F0"/>
<dbReference type="GO" id="GO:0046872">
    <property type="term" value="F:metal ion binding"/>
    <property type="evidence" value="ECO:0007669"/>
    <property type="project" value="UniProtKB-KW"/>
</dbReference>
<evidence type="ECO:0000313" key="8">
    <source>
        <dbReference type="Proteomes" id="UP000256645"/>
    </source>
</evidence>
<dbReference type="PANTHER" id="PTHR42940:SF8">
    <property type="entry name" value="VACUOLAR PROTEIN SORTING-ASSOCIATED PROTEIN 11"/>
    <property type="match status" value="1"/>
</dbReference>
<dbReference type="InterPro" id="IPR020843">
    <property type="entry name" value="ER"/>
</dbReference>
<dbReference type="InterPro" id="IPR011032">
    <property type="entry name" value="GroES-like_sf"/>
</dbReference>
<evidence type="ECO:0000256" key="5">
    <source>
        <dbReference type="ARBA" id="ARBA00023002"/>
    </source>
</evidence>
<comment type="caution">
    <text evidence="7">The sequence shown here is derived from an EMBL/GenBank/DDBJ whole genome shotgun (WGS) entry which is preliminary data.</text>
</comment>
<dbReference type="InterPro" id="IPR036291">
    <property type="entry name" value="NAD(P)-bd_dom_sf"/>
</dbReference>
<dbReference type="Proteomes" id="UP000256645">
    <property type="component" value="Unassembled WGS sequence"/>
</dbReference>
<evidence type="ECO:0000256" key="3">
    <source>
        <dbReference type="ARBA" id="ARBA00022723"/>
    </source>
</evidence>
<dbReference type="SMART" id="SM00829">
    <property type="entry name" value="PKS_ER"/>
    <property type="match status" value="1"/>
</dbReference>
<dbReference type="Gene3D" id="3.40.50.720">
    <property type="entry name" value="NAD(P)-binding Rossmann-like Domain"/>
    <property type="match status" value="1"/>
</dbReference>
<dbReference type="Gene3D" id="3.90.180.10">
    <property type="entry name" value="Medium-chain alcohol dehydrogenases, catalytic domain"/>
    <property type="match status" value="1"/>
</dbReference>
<protein>
    <recommendedName>
        <fullName evidence="6">Enoyl reductase (ER) domain-containing protein</fullName>
    </recommendedName>
</protein>
<keyword evidence="4" id="KW-0862">Zinc</keyword>
<evidence type="ECO:0000256" key="4">
    <source>
        <dbReference type="ARBA" id="ARBA00022833"/>
    </source>
</evidence>
<dbReference type="OrthoDB" id="256333at2759"/>
<proteinExistence type="inferred from homology"/>
<evidence type="ECO:0000313" key="7">
    <source>
        <dbReference type="EMBL" id="RDW67517.1"/>
    </source>
</evidence>
<dbReference type="SUPFAM" id="SSF50129">
    <property type="entry name" value="GroES-like"/>
    <property type="match status" value="1"/>
</dbReference>
<reference evidence="7 8" key="1">
    <citation type="journal article" date="2018" name="IMA Fungus">
        <title>IMA Genome-F 9: Draft genome sequence of Annulohypoxylon stygium, Aspergillus mulundensis, Berkeleyomyces basicola (syn. Thielaviopsis basicola), Ceratocystis smalleyi, two Cercospora beticola strains, Coleophoma cylindrospora, Fusarium fracticaudum, Phialophora cf. hyalina, and Morchella septimelata.</title>
        <authorList>
            <person name="Wingfield B.D."/>
            <person name="Bills G.F."/>
            <person name="Dong Y."/>
            <person name="Huang W."/>
            <person name="Nel W.J."/>
            <person name="Swalarsk-Parry B.S."/>
            <person name="Vaghefi N."/>
            <person name="Wilken P.M."/>
            <person name="An Z."/>
            <person name="de Beer Z.W."/>
            <person name="De Vos L."/>
            <person name="Chen L."/>
            <person name="Duong T.A."/>
            <person name="Gao Y."/>
            <person name="Hammerbacher A."/>
            <person name="Kikkert J.R."/>
            <person name="Li Y."/>
            <person name="Li H."/>
            <person name="Li K."/>
            <person name="Li Q."/>
            <person name="Liu X."/>
            <person name="Ma X."/>
            <person name="Naidoo K."/>
            <person name="Pethybridge S.J."/>
            <person name="Sun J."/>
            <person name="Steenkamp E.T."/>
            <person name="van der Nest M.A."/>
            <person name="van Wyk S."/>
            <person name="Wingfield M.J."/>
            <person name="Xiong C."/>
            <person name="Yue Q."/>
            <person name="Zhang X."/>
        </authorList>
    </citation>
    <scope>NUCLEOTIDE SEQUENCE [LARGE SCALE GENOMIC DNA]</scope>
    <source>
        <strain evidence="7 8">BP6252</strain>
    </source>
</reference>
<keyword evidence="3" id="KW-0479">Metal-binding</keyword>
<dbReference type="InterPro" id="IPR013154">
    <property type="entry name" value="ADH-like_N"/>
</dbReference>
<dbReference type="CDD" id="cd08297">
    <property type="entry name" value="CAD3"/>
    <property type="match status" value="1"/>
</dbReference>
<evidence type="ECO:0000259" key="6">
    <source>
        <dbReference type="SMART" id="SM00829"/>
    </source>
</evidence>
<feature type="domain" description="Enoyl reductase (ER)" evidence="6">
    <location>
        <begin position="17"/>
        <end position="357"/>
    </location>
</feature>
<dbReference type="SUPFAM" id="SSF51735">
    <property type="entry name" value="NAD(P)-binding Rossmann-fold domains"/>
    <property type="match status" value="1"/>
</dbReference>
<gene>
    <name evidence="7" type="ORF">BP6252_08913</name>
</gene>
<organism evidence="7 8">
    <name type="scientific">Coleophoma cylindrospora</name>
    <dbReference type="NCBI Taxonomy" id="1849047"/>
    <lineage>
        <taxon>Eukaryota</taxon>
        <taxon>Fungi</taxon>
        <taxon>Dikarya</taxon>
        <taxon>Ascomycota</taxon>
        <taxon>Pezizomycotina</taxon>
        <taxon>Leotiomycetes</taxon>
        <taxon>Helotiales</taxon>
        <taxon>Dermateaceae</taxon>
        <taxon>Coleophoma</taxon>
    </lineage>
</organism>
<dbReference type="STRING" id="1849047.A0A3D8R0F0"/>
<dbReference type="EMBL" id="PDLM01000010">
    <property type="protein sequence ID" value="RDW67517.1"/>
    <property type="molecule type" value="Genomic_DNA"/>
</dbReference>
<evidence type="ECO:0000256" key="1">
    <source>
        <dbReference type="ARBA" id="ARBA00001947"/>
    </source>
</evidence>
<dbReference type="GO" id="GO:0004022">
    <property type="term" value="F:alcohol dehydrogenase (NAD+) activity"/>
    <property type="evidence" value="ECO:0007669"/>
    <property type="project" value="TreeGrafter"/>
</dbReference>
<name>A0A3D8R0F0_9HELO</name>
<keyword evidence="8" id="KW-1185">Reference proteome</keyword>
<comment type="cofactor">
    <cofactor evidence="1">
        <name>Zn(2+)</name>
        <dbReference type="ChEBI" id="CHEBI:29105"/>
    </cofactor>
</comment>
<dbReference type="PANTHER" id="PTHR42940">
    <property type="entry name" value="ALCOHOL DEHYDROGENASE 1-RELATED"/>
    <property type="match status" value="1"/>
</dbReference>
<dbReference type="Pfam" id="PF00107">
    <property type="entry name" value="ADH_zinc_N"/>
    <property type="match status" value="1"/>
</dbReference>
<comment type="similarity">
    <text evidence="2">Belongs to the zinc-containing alcohol dehydrogenase family.</text>
</comment>
<dbReference type="GO" id="GO:0005737">
    <property type="term" value="C:cytoplasm"/>
    <property type="evidence" value="ECO:0007669"/>
    <property type="project" value="TreeGrafter"/>
</dbReference>
<evidence type="ECO:0000256" key="2">
    <source>
        <dbReference type="ARBA" id="ARBA00008072"/>
    </source>
</evidence>
<keyword evidence="5" id="KW-0560">Oxidoreductase</keyword>
<accession>A0A3D8R0F0</accession>
<dbReference type="Pfam" id="PF08240">
    <property type="entry name" value="ADH_N"/>
    <property type="match status" value="1"/>
</dbReference>
<sequence>MTDDMIPKQMKALRLTKYNENYTLCNDVPVPVPGSHEVLIRIEAASFCHTDYQVYQGSYKTPLPHIGSHEPTGTIVALGPDVSGEWRIGDRVGGYLFRKPCGTCADCKWYAATHSGEFSAQYCANKTMTGISGADGGFAQYMMSPDYALVKLPDNVPFEQASPLMCAGATIWNAIVEAGLKKGQTIAIVGIGGLGLLGIQFAKALGYRVVAVHHKDASPKLAAIRADLTPDLLVDYTRPEAIKEISDFTNDILLDAAVVCTDDIPANDWILHRLHPRGTCVVLGLPEKGFTFDAFNLVFREIVVKGSLHSSIDRMQEMMKVVSEYNIHSNIDIVPLDEAEALPERIHNHEFKGRVVVRM</sequence>